<keyword evidence="3" id="KW-1185">Reference proteome</keyword>
<feature type="region of interest" description="Disordered" evidence="1">
    <location>
        <begin position="37"/>
        <end position="56"/>
    </location>
</feature>
<dbReference type="Proteomes" id="UP000789901">
    <property type="component" value="Unassembled WGS sequence"/>
</dbReference>
<sequence length="56" mass="6524">MTNHYSINNTERATIDEHLTQMTKREGCWEKKRLSEKEGEEKVIERSEGVGGREVC</sequence>
<reference evidence="2 3" key="1">
    <citation type="submission" date="2021-06" db="EMBL/GenBank/DDBJ databases">
        <authorList>
            <person name="Kallberg Y."/>
            <person name="Tangrot J."/>
            <person name="Rosling A."/>
        </authorList>
    </citation>
    <scope>NUCLEOTIDE SEQUENCE [LARGE SCALE GENOMIC DNA]</scope>
    <source>
        <strain evidence="2 3">120-4 pot B 10/14</strain>
    </source>
</reference>
<evidence type="ECO:0000256" key="1">
    <source>
        <dbReference type="SAM" id="MobiDB-lite"/>
    </source>
</evidence>
<evidence type="ECO:0000313" key="3">
    <source>
        <dbReference type="Proteomes" id="UP000789901"/>
    </source>
</evidence>
<feature type="compositionally biased region" description="Basic and acidic residues" evidence="1">
    <location>
        <begin position="37"/>
        <end position="48"/>
    </location>
</feature>
<proteinExistence type="predicted"/>
<accession>A0ABM8VXN3</accession>
<evidence type="ECO:0000313" key="2">
    <source>
        <dbReference type="EMBL" id="CAG8472530.1"/>
    </source>
</evidence>
<comment type="caution">
    <text evidence="2">The sequence shown here is derived from an EMBL/GenBank/DDBJ whole genome shotgun (WGS) entry which is preliminary data.</text>
</comment>
<gene>
    <name evidence="2" type="ORF">GMARGA_LOCUS846</name>
</gene>
<name>A0ABM8VXN3_GIGMA</name>
<organism evidence="2 3">
    <name type="scientific">Gigaspora margarita</name>
    <dbReference type="NCBI Taxonomy" id="4874"/>
    <lineage>
        <taxon>Eukaryota</taxon>
        <taxon>Fungi</taxon>
        <taxon>Fungi incertae sedis</taxon>
        <taxon>Mucoromycota</taxon>
        <taxon>Glomeromycotina</taxon>
        <taxon>Glomeromycetes</taxon>
        <taxon>Diversisporales</taxon>
        <taxon>Gigasporaceae</taxon>
        <taxon>Gigaspora</taxon>
    </lineage>
</organism>
<dbReference type="EMBL" id="CAJVQB010000171">
    <property type="protein sequence ID" value="CAG8472530.1"/>
    <property type="molecule type" value="Genomic_DNA"/>
</dbReference>
<protein>
    <submittedName>
        <fullName evidence="2">6722_t:CDS:1</fullName>
    </submittedName>
</protein>